<dbReference type="InterPro" id="IPR050127">
    <property type="entry name" value="Serine_Proteases_S1"/>
</dbReference>
<keyword evidence="5 9" id="KW-0720">Serine protease</keyword>
<evidence type="ECO:0000256" key="3">
    <source>
        <dbReference type="ARBA" id="ARBA00022670"/>
    </source>
</evidence>
<evidence type="ECO:0000256" key="1">
    <source>
        <dbReference type="ARBA" id="ARBA00004239"/>
    </source>
</evidence>
<dbReference type="PROSITE" id="PS50240">
    <property type="entry name" value="TRYPSIN_DOM"/>
    <property type="match status" value="1"/>
</dbReference>
<dbReference type="InterPro" id="IPR009003">
    <property type="entry name" value="Peptidase_S1_PA"/>
</dbReference>
<proteinExistence type="inferred from homology"/>
<dbReference type="FunFam" id="2.40.10.10:FF:000166">
    <property type="entry name" value="Trypsin"/>
    <property type="match status" value="1"/>
</dbReference>
<organism evidence="11 12">
    <name type="scientific">Hemibagrus guttatus</name>
    <dbReference type="NCBI Taxonomy" id="175788"/>
    <lineage>
        <taxon>Eukaryota</taxon>
        <taxon>Metazoa</taxon>
        <taxon>Chordata</taxon>
        <taxon>Craniata</taxon>
        <taxon>Vertebrata</taxon>
        <taxon>Euteleostomi</taxon>
        <taxon>Actinopterygii</taxon>
        <taxon>Neopterygii</taxon>
        <taxon>Teleostei</taxon>
        <taxon>Ostariophysi</taxon>
        <taxon>Siluriformes</taxon>
        <taxon>Bagridae</taxon>
        <taxon>Hemibagrus</taxon>
    </lineage>
</organism>
<dbReference type="SUPFAM" id="SSF50494">
    <property type="entry name" value="Trypsin-like serine proteases"/>
    <property type="match status" value="1"/>
</dbReference>
<dbReference type="PROSITE" id="PS00134">
    <property type="entry name" value="TRYPSIN_HIS"/>
    <property type="match status" value="1"/>
</dbReference>
<feature type="domain" description="Peptidase S1" evidence="10">
    <location>
        <begin position="22"/>
        <end position="341"/>
    </location>
</feature>
<dbReference type="InterPro" id="IPR009057">
    <property type="entry name" value="Homeodomain-like_sf"/>
</dbReference>
<dbReference type="SUPFAM" id="SSF46689">
    <property type="entry name" value="Homeodomain-like"/>
    <property type="match status" value="1"/>
</dbReference>
<dbReference type="PANTHER" id="PTHR24264">
    <property type="entry name" value="TRYPSIN-RELATED"/>
    <property type="match status" value="1"/>
</dbReference>
<dbReference type="InterPro" id="IPR018114">
    <property type="entry name" value="TRYPSIN_HIS"/>
</dbReference>
<keyword evidence="3 9" id="KW-0645">Protease</keyword>
<dbReference type="PANTHER" id="PTHR24264:SF20">
    <property type="entry name" value="TRYPSIN-LIKE"/>
    <property type="match status" value="1"/>
</dbReference>
<dbReference type="Gene3D" id="1.10.10.10">
    <property type="entry name" value="Winged helix-like DNA-binding domain superfamily/Winged helix DNA-binding domain"/>
    <property type="match status" value="1"/>
</dbReference>
<comment type="similarity">
    <text evidence="2">Belongs to the peptidase S1 family. Snake venom subfamily.</text>
</comment>
<dbReference type="CDD" id="cd00190">
    <property type="entry name" value="Tryp_SPc"/>
    <property type="match status" value="1"/>
</dbReference>
<dbReference type="FunFam" id="2.40.10.10:FF:000010">
    <property type="entry name" value="Kallikrein related peptidase 11"/>
    <property type="match status" value="1"/>
</dbReference>
<comment type="subcellular location">
    <subcellularLocation>
        <location evidence="1">Secreted</location>
        <location evidence="1">Extracellular space</location>
    </subcellularLocation>
</comment>
<evidence type="ECO:0000256" key="9">
    <source>
        <dbReference type="RuleBase" id="RU363034"/>
    </source>
</evidence>
<dbReference type="InterPro" id="IPR057667">
    <property type="entry name" value="HTH_SB"/>
</dbReference>
<dbReference type="InterPro" id="IPR043504">
    <property type="entry name" value="Peptidase_S1_PA_chymotrypsin"/>
</dbReference>
<dbReference type="PROSITE" id="PS00135">
    <property type="entry name" value="TRYPSIN_SER"/>
    <property type="match status" value="1"/>
</dbReference>
<evidence type="ECO:0000256" key="8">
    <source>
        <dbReference type="ARBA" id="ARBA00038868"/>
    </source>
</evidence>
<evidence type="ECO:0000256" key="5">
    <source>
        <dbReference type="ARBA" id="ARBA00022825"/>
    </source>
</evidence>
<dbReference type="InterPro" id="IPR036388">
    <property type="entry name" value="WH-like_DNA-bd_sf"/>
</dbReference>
<dbReference type="InterPro" id="IPR001254">
    <property type="entry name" value="Trypsin_dom"/>
</dbReference>
<keyword evidence="4 9" id="KW-0378">Hydrolase</keyword>
<dbReference type="AlphaFoldDB" id="A0AAE0QFB3"/>
<evidence type="ECO:0000256" key="7">
    <source>
        <dbReference type="ARBA" id="ARBA00036320"/>
    </source>
</evidence>
<comment type="catalytic activity">
    <reaction evidence="7">
        <text>Preferential cleavage: Arg-|-Xaa, Lys-|-Xaa.</text>
        <dbReference type="EC" id="3.4.21.4"/>
    </reaction>
</comment>
<dbReference type="EMBL" id="JAUCMX010000017">
    <property type="protein sequence ID" value="KAK3519411.1"/>
    <property type="molecule type" value="Genomic_DNA"/>
</dbReference>
<dbReference type="PRINTS" id="PR00722">
    <property type="entry name" value="CHYMOTRYPSIN"/>
</dbReference>
<dbReference type="GO" id="GO:0005615">
    <property type="term" value="C:extracellular space"/>
    <property type="evidence" value="ECO:0007669"/>
    <property type="project" value="TreeGrafter"/>
</dbReference>
<dbReference type="Pfam" id="PF00089">
    <property type="entry name" value="Trypsin"/>
    <property type="match status" value="2"/>
</dbReference>
<dbReference type="Pfam" id="PF25787">
    <property type="entry name" value="HTH_SB"/>
    <property type="match status" value="1"/>
</dbReference>
<dbReference type="Proteomes" id="UP001274896">
    <property type="component" value="Unassembled WGS sequence"/>
</dbReference>
<evidence type="ECO:0000313" key="12">
    <source>
        <dbReference type="Proteomes" id="UP001274896"/>
    </source>
</evidence>
<evidence type="ECO:0000256" key="6">
    <source>
        <dbReference type="ARBA" id="ARBA00023157"/>
    </source>
</evidence>
<accession>A0AAE0QFB3</accession>
<protein>
    <recommendedName>
        <fullName evidence="8">trypsin</fullName>
        <ecNumber evidence="8">3.4.21.4</ecNumber>
    </recommendedName>
</protein>
<keyword evidence="12" id="KW-1185">Reference proteome</keyword>
<dbReference type="GO" id="GO:0006508">
    <property type="term" value="P:proteolysis"/>
    <property type="evidence" value="ECO:0007669"/>
    <property type="project" value="UniProtKB-KW"/>
</dbReference>
<dbReference type="SMART" id="SM00020">
    <property type="entry name" value="Tryp_SPc"/>
    <property type="match status" value="1"/>
</dbReference>
<sequence>DYFCCFNPTVYFSGQEMMQGRIIGGYTPAPYSIKYMVSIQTIVGQHFCGGTLINKYWVLTAAHCNVGAGNMRIVSGDYSVSVYEGTEQYRSPQLLVPHPLYNKTTNNADIMLIKYKRHLSTTSNSQTPNATMAKTKELSKDTRNKIVDLHQAGKTESAIGKQLGVKKSTVGAIIRKWKTYKTTDNLPRSGAPRKISPRGVKMITRTMQTPVIVNNFVSPAPLPRQGDNMAEGRVCRVSGWGFTSPTGGIPTSLHTATVPIVSSTHCNSTDSYNGNITENMICAGYAEGGTDACSGDSGGPLVCEGRVYGIVSWGNGCADPRYPGVYTAVSKFRKWIDNTVFGFYGNCGKN</sequence>
<dbReference type="EC" id="3.4.21.4" evidence="8"/>
<name>A0AAE0QFB3_9TELE</name>
<dbReference type="InterPro" id="IPR001314">
    <property type="entry name" value="Peptidase_S1A"/>
</dbReference>
<feature type="non-terminal residue" evidence="11">
    <location>
        <position position="350"/>
    </location>
</feature>
<gene>
    <name evidence="11" type="ORF">QTP70_027514</name>
</gene>
<dbReference type="GO" id="GO:0004252">
    <property type="term" value="F:serine-type endopeptidase activity"/>
    <property type="evidence" value="ECO:0007669"/>
    <property type="project" value="UniProtKB-EC"/>
</dbReference>
<keyword evidence="6" id="KW-1015">Disulfide bond</keyword>
<evidence type="ECO:0000256" key="4">
    <source>
        <dbReference type="ARBA" id="ARBA00022801"/>
    </source>
</evidence>
<reference evidence="11" key="1">
    <citation type="submission" date="2023-06" db="EMBL/GenBank/DDBJ databases">
        <title>Male Hemibagrus guttatus genome.</title>
        <authorList>
            <person name="Bian C."/>
        </authorList>
    </citation>
    <scope>NUCLEOTIDE SEQUENCE</scope>
    <source>
        <strain evidence="11">Male_cb2023</strain>
        <tissue evidence="11">Muscle</tissue>
    </source>
</reference>
<evidence type="ECO:0000259" key="10">
    <source>
        <dbReference type="PROSITE" id="PS50240"/>
    </source>
</evidence>
<evidence type="ECO:0000256" key="2">
    <source>
        <dbReference type="ARBA" id="ARBA00009228"/>
    </source>
</evidence>
<evidence type="ECO:0000313" key="11">
    <source>
        <dbReference type="EMBL" id="KAK3519411.1"/>
    </source>
</evidence>
<dbReference type="Gene3D" id="2.40.10.10">
    <property type="entry name" value="Trypsin-like serine proteases"/>
    <property type="match status" value="2"/>
</dbReference>
<dbReference type="InterPro" id="IPR033116">
    <property type="entry name" value="TRYPSIN_SER"/>
</dbReference>
<comment type="caution">
    <text evidence="11">The sequence shown here is derived from an EMBL/GenBank/DDBJ whole genome shotgun (WGS) entry which is preliminary data.</text>
</comment>